<gene>
    <name evidence="6" type="ORF">QVH07_10160</name>
</gene>
<keyword evidence="3 5" id="KW-1133">Transmembrane helix</keyword>
<proteinExistence type="predicted"/>
<evidence type="ECO:0000256" key="4">
    <source>
        <dbReference type="ARBA" id="ARBA00023136"/>
    </source>
</evidence>
<comment type="caution">
    <text evidence="6">The sequence shown here is derived from an EMBL/GenBank/DDBJ whole genome shotgun (WGS) entry which is preliminary data.</text>
</comment>
<protein>
    <submittedName>
        <fullName evidence="6">DoxX family protein</fullName>
    </submittedName>
</protein>
<dbReference type="PANTHER" id="PTHR36974">
    <property type="entry name" value="MEMBRANE PROTEIN-RELATED"/>
    <property type="match status" value="1"/>
</dbReference>
<evidence type="ECO:0000313" key="7">
    <source>
        <dbReference type="Proteomes" id="UP001171916"/>
    </source>
</evidence>
<evidence type="ECO:0000256" key="5">
    <source>
        <dbReference type="SAM" id="Phobius"/>
    </source>
</evidence>
<feature type="transmembrane region" description="Helical" evidence="5">
    <location>
        <begin position="57"/>
        <end position="79"/>
    </location>
</feature>
<dbReference type="Pfam" id="PF13564">
    <property type="entry name" value="DoxX_2"/>
    <property type="match status" value="1"/>
</dbReference>
<name>A0ABT7YDA6_9BACT</name>
<dbReference type="InterPro" id="IPR032808">
    <property type="entry name" value="DoxX"/>
</dbReference>
<dbReference type="PANTHER" id="PTHR36974:SF1">
    <property type="entry name" value="DOXX FAMILY MEMBRANE PROTEIN"/>
    <property type="match status" value="1"/>
</dbReference>
<evidence type="ECO:0000256" key="3">
    <source>
        <dbReference type="ARBA" id="ARBA00022989"/>
    </source>
</evidence>
<sequence>MALFYFLGGINHFVQPEFYLPLIPEYFPEPELLNLIAGIAEVLGAIGLLIPRFQKLAAWGIVIMLIAFIPSHVYFIQVGSCIPEGLCTEEWIGWVRLVIIHPILIFWAWLYTRD</sequence>
<feature type="transmembrane region" description="Helical" evidence="5">
    <location>
        <begin position="32"/>
        <end position="50"/>
    </location>
</feature>
<dbReference type="EMBL" id="JAUEPH010000004">
    <property type="protein sequence ID" value="MDN3204514.1"/>
    <property type="molecule type" value="Genomic_DNA"/>
</dbReference>
<keyword evidence="4 5" id="KW-0472">Membrane</keyword>
<evidence type="ECO:0000256" key="2">
    <source>
        <dbReference type="ARBA" id="ARBA00022692"/>
    </source>
</evidence>
<reference evidence="6" key="1">
    <citation type="submission" date="2023-06" db="EMBL/GenBank/DDBJ databases">
        <title>Robiginitalea aurantiacus sp. nov. and Algoriphagus sediminis sp. nov., isolated from coastal sediment.</title>
        <authorList>
            <person name="Zhou Z.Y."/>
            <person name="An J."/>
            <person name="Jia Y.W."/>
            <person name="Du Z.J."/>
        </authorList>
    </citation>
    <scope>NUCLEOTIDE SEQUENCE</scope>
    <source>
        <strain evidence="6">C2-7</strain>
    </source>
</reference>
<keyword evidence="2 5" id="KW-0812">Transmembrane</keyword>
<evidence type="ECO:0000313" key="6">
    <source>
        <dbReference type="EMBL" id="MDN3204514.1"/>
    </source>
</evidence>
<organism evidence="6 7">
    <name type="scientific">Algoriphagus sediminis</name>
    <dbReference type="NCBI Taxonomy" id="3057113"/>
    <lineage>
        <taxon>Bacteria</taxon>
        <taxon>Pseudomonadati</taxon>
        <taxon>Bacteroidota</taxon>
        <taxon>Cytophagia</taxon>
        <taxon>Cytophagales</taxon>
        <taxon>Cyclobacteriaceae</taxon>
        <taxon>Algoriphagus</taxon>
    </lineage>
</organism>
<accession>A0ABT7YDA6</accession>
<comment type="subcellular location">
    <subcellularLocation>
        <location evidence="1">Membrane</location>
        <topology evidence="1">Multi-pass membrane protein</topology>
    </subcellularLocation>
</comment>
<dbReference type="Proteomes" id="UP001171916">
    <property type="component" value="Unassembled WGS sequence"/>
</dbReference>
<feature type="transmembrane region" description="Helical" evidence="5">
    <location>
        <begin position="91"/>
        <end position="111"/>
    </location>
</feature>
<evidence type="ECO:0000256" key="1">
    <source>
        <dbReference type="ARBA" id="ARBA00004141"/>
    </source>
</evidence>
<keyword evidence="7" id="KW-1185">Reference proteome</keyword>